<dbReference type="InterPro" id="IPR001920">
    <property type="entry name" value="Asp/Glu_race"/>
</dbReference>
<dbReference type="EMBL" id="CP063196">
    <property type="protein sequence ID" value="UOE17869.1"/>
    <property type="molecule type" value="Genomic_DNA"/>
</dbReference>
<gene>
    <name evidence="1" type="ORF">NI17_013355</name>
</gene>
<proteinExistence type="predicted"/>
<dbReference type="Proteomes" id="UP000265719">
    <property type="component" value="Chromosome"/>
</dbReference>
<dbReference type="InterPro" id="IPR015942">
    <property type="entry name" value="Asp/Glu/hydantoin_racemase"/>
</dbReference>
<dbReference type="GO" id="GO:0009252">
    <property type="term" value="P:peptidoglycan biosynthetic process"/>
    <property type="evidence" value="ECO:0007669"/>
    <property type="project" value="TreeGrafter"/>
</dbReference>
<dbReference type="GO" id="GO:0008881">
    <property type="term" value="F:glutamate racemase activity"/>
    <property type="evidence" value="ECO:0007669"/>
    <property type="project" value="TreeGrafter"/>
</dbReference>
<dbReference type="Pfam" id="PF01177">
    <property type="entry name" value="Asp_Glu_race"/>
    <property type="match status" value="1"/>
</dbReference>
<sequence length="256" mass="26341">MRIALVDSGIGLLSTAAALRRVRPDADLILSMDPDHMPWGPRSVPEIVARALAGARAALGDRPDAVVVACNTASVHALEPLRAELEPRVPVIGTVPAVKPAADRGAPFAIWATPATTGSPYQRGLIDRFARGVAVTPVPCPGLADAVERADPVAVREAVTRAAAHTPADVSAVVLGCTHYDLVGESITDALGAEVALFTAADAVAAQALRRLGAQPCPDAPRTGELRVYASGRPARLPEAALAYRAGALLTTEAVA</sequence>
<reference evidence="1" key="1">
    <citation type="submission" date="2020-10" db="EMBL/GenBank/DDBJ databases">
        <title>De novo genome project of the cellulose decomposer Thermobifida halotolerans type strain.</title>
        <authorList>
            <person name="Nagy I."/>
            <person name="Horvath B."/>
            <person name="Kukolya J."/>
            <person name="Nagy I."/>
            <person name="Orsini M."/>
        </authorList>
    </citation>
    <scope>NUCLEOTIDE SEQUENCE</scope>
    <source>
        <strain evidence="1">DSM 44931</strain>
    </source>
</reference>
<keyword evidence="2" id="KW-1185">Reference proteome</keyword>
<dbReference type="PROSITE" id="PS00923">
    <property type="entry name" value="ASP_GLU_RACEMASE_1"/>
    <property type="match status" value="1"/>
</dbReference>
<evidence type="ECO:0000313" key="2">
    <source>
        <dbReference type="Proteomes" id="UP000265719"/>
    </source>
</evidence>
<dbReference type="InterPro" id="IPR018187">
    <property type="entry name" value="Asp/Glu_racemase_AS_1"/>
</dbReference>
<dbReference type="PANTHER" id="PTHR21198:SF2">
    <property type="entry name" value="GLUTAMATE RACEMASE"/>
    <property type="match status" value="1"/>
</dbReference>
<dbReference type="PANTHER" id="PTHR21198">
    <property type="entry name" value="GLUTAMATE RACEMASE"/>
    <property type="match status" value="1"/>
</dbReference>
<dbReference type="KEGG" id="thao:NI17_013355"/>
<dbReference type="Gene3D" id="3.40.50.1860">
    <property type="match status" value="2"/>
</dbReference>
<dbReference type="RefSeq" id="WP_068688867.1">
    <property type="nucleotide sequence ID" value="NZ_CP063196.1"/>
</dbReference>
<dbReference type="SUPFAM" id="SSF53681">
    <property type="entry name" value="Aspartate/glutamate racemase"/>
    <property type="match status" value="2"/>
</dbReference>
<organism evidence="1 2">
    <name type="scientific">Thermobifida halotolerans</name>
    <dbReference type="NCBI Taxonomy" id="483545"/>
    <lineage>
        <taxon>Bacteria</taxon>
        <taxon>Bacillati</taxon>
        <taxon>Actinomycetota</taxon>
        <taxon>Actinomycetes</taxon>
        <taxon>Streptosporangiales</taxon>
        <taxon>Nocardiopsidaceae</taxon>
        <taxon>Thermobifida</taxon>
    </lineage>
</organism>
<protein>
    <submittedName>
        <fullName evidence="1">Aspartate/glutamate racemase family protein</fullName>
    </submittedName>
</protein>
<accession>A0A399FZ25</accession>
<dbReference type="OrthoDB" id="9801055at2"/>
<evidence type="ECO:0000313" key="1">
    <source>
        <dbReference type="EMBL" id="UOE17869.1"/>
    </source>
</evidence>
<dbReference type="AlphaFoldDB" id="A0A399FZ25"/>
<name>A0A399FZ25_9ACTN</name>